<comment type="caution">
    <text evidence="2">The sequence shown here is derived from an EMBL/GenBank/DDBJ whole genome shotgun (WGS) entry which is preliminary data.</text>
</comment>
<gene>
    <name evidence="2" type="ORF">B0H16DRAFT_1735216</name>
</gene>
<dbReference type="AlphaFoldDB" id="A0AAD7HSQ0"/>
<evidence type="ECO:0000256" key="1">
    <source>
        <dbReference type="SAM" id="MobiDB-lite"/>
    </source>
</evidence>
<reference evidence="2" key="1">
    <citation type="submission" date="2023-03" db="EMBL/GenBank/DDBJ databases">
        <title>Massive genome expansion in bonnet fungi (Mycena s.s.) driven by repeated elements and novel gene families across ecological guilds.</title>
        <authorList>
            <consortium name="Lawrence Berkeley National Laboratory"/>
            <person name="Harder C.B."/>
            <person name="Miyauchi S."/>
            <person name="Viragh M."/>
            <person name="Kuo A."/>
            <person name="Thoen E."/>
            <person name="Andreopoulos B."/>
            <person name="Lu D."/>
            <person name="Skrede I."/>
            <person name="Drula E."/>
            <person name="Henrissat B."/>
            <person name="Morin E."/>
            <person name="Kohler A."/>
            <person name="Barry K."/>
            <person name="LaButti K."/>
            <person name="Morin E."/>
            <person name="Salamov A."/>
            <person name="Lipzen A."/>
            <person name="Mereny Z."/>
            <person name="Hegedus B."/>
            <person name="Baldrian P."/>
            <person name="Stursova M."/>
            <person name="Weitz H."/>
            <person name="Taylor A."/>
            <person name="Grigoriev I.V."/>
            <person name="Nagy L.G."/>
            <person name="Martin F."/>
            <person name="Kauserud H."/>
        </authorList>
    </citation>
    <scope>NUCLEOTIDE SEQUENCE</scope>
    <source>
        <strain evidence="2">CBHHK182m</strain>
    </source>
</reference>
<feature type="region of interest" description="Disordered" evidence="1">
    <location>
        <begin position="210"/>
        <end position="281"/>
    </location>
</feature>
<feature type="compositionally biased region" description="Low complexity" evidence="1">
    <location>
        <begin position="210"/>
        <end position="231"/>
    </location>
</feature>
<feature type="compositionally biased region" description="Basic and acidic residues" evidence="1">
    <location>
        <begin position="266"/>
        <end position="281"/>
    </location>
</feature>
<accession>A0AAD7HSQ0</accession>
<evidence type="ECO:0000313" key="2">
    <source>
        <dbReference type="EMBL" id="KAJ7727409.1"/>
    </source>
</evidence>
<organism evidence="2 3">
    <name type="scientific">Mycena metata</name>
    <dbReference type="NCBI Taxonomy" id="1033252"/>
    <lineage>
        <taxon>Eukaryota</taxon>
        <taxon>Fungi</taxon>
        <taxon>Dikarya</taxon>
        <taxon>Basidiomycota</taxon>
        <taxon>Agaricomycotina</taxon>
        <taxon>Agaricomycetes</taxon>
        <taxon>Agaricomycetidae</taxon>
        <taxon>Agaricales</taxon>
        <taxon>Marasmiineae</taxon>
        <taxon>Mycenaceae</taxon>
        <taxon>Mycena</taxon>
    </lineage>
</organism>
<keyword evidence="3" id="KW-1185">Reference proteome</keyword>
<sequence>MTQLGLEADLIPLSASFFGLVPRHPSERVCTPSTVNSVADVFYLFPPTPASPIAAIVQDNAITTLAQDDANKTLVEEEDAEKVQEDGGETLVQPEHSAAKARLAIYLRAYLQWSYFGPTILPPNLFPTPSILAAAHPTNPNSRRPTPPPPIRPSPGNSPLSTPVPPPHSSTPPVLAALHPISPTPSSLGTSPPSIPTVFAAGIFTPWHSPAAAPSPVPSEAGSGSDSDASDPTPPLNQSARSRGKQKERMPNKLHKTRCKIQSTDTDNKSGSDKADSDKVKLDVVDAQAAVAWKAQEEYDEEVALRLAREQEGEQLQPKEQSAVRE</sequence>
<evidence type="ECO:0000313" key="3">
    <source>
        <dbReference type="Proteomes" id="UP001215598"/>
    </source>
</evidence>
<dbReference type="EMBL" id="JARKIB010000180">
    <property type="protein sequence ID" value="KAJ7727409.1"/>
    <property type="molecule type" value="Genomic_DNA"/>
</dbReference>
<proteinExistence type="predicted"/>
<feature type="region of interest" description="Disordered" evidence="1">
    <location>
        <begin position="132"/>
        <end position="193"/>
    </location>
</feature>
<protein>
    <submittedName>
        <fullName evidence="2">Uncharacterized protein</fullName>
    </submittedName>
</protein>
<name>A0AAD7HSQ0_9AGAR</name>
<feature type="compositionally biased region" description="Low complexity" evidence="1">
    <location>
        <begin position="171"/>
        <end position="192"/>
    </location>
</feature>
<dbReference type="Proteomes" id="UP001215598">
    <property type="component" value="Unassembled WGS sequence"/>
</dbReference>